<dbReference type="InterPro" id="IPR008589">
    <property type="entry name" value="MupG"/>
</dbReference>
<dbReference type="SUPFAM" id="SSF51445">
    <property type="entry name" value="(Trans)glycosidases"/>
    <property type="match status" value="1"/>
</dbReference>
<evidence type="ECO:0000259" key="1">
    <source>
        <dbReference type="Pfam" id="PF05913"/>
    </source>
</evidence>
<proteinExistence type="predicted"/>
<dbReference type="InterPro" id="IPR043797">
    <property type="entry name" value="MupG_N"/>
</dbReference>
<dbReference type="HOGENOM" id="CLU_065324_0_0_9"/>
<organism evidence="3 4">
    <name type="scientific">Enterococcus pallens ATCC BAA-351</name>
    <dbReference type="NCBI Taxonomy" id="1158607"/>
    <lineage>
        <taxon>Bacteria</taxon>
        <taxon>Bacillati</taxon>
        <taxon>Bacillota</taxon>
        <taxon>Bacilli</taxon>
        <taxon>Lactobacillales</taxon>
        <taxon>Enterococcaceae</taxon>
        <taxon>Enterococcus</taxon>
    </lineage>
</organism>
<dbReference type="EMBL" id="AJAQ01000001">
    <property type="protein sequence ID" value="EOH97492.1"/>
    <property type="molecule type" value="Genomic_DNA"/>
</dbReference>
<dbReference type="AlphaFoldDB" id="R2QLR1"/>
<dbReference type="PANTHER" id="PTHR38435:SF2">
    <property type="entry name" value="DUF871 DOMAIN-CONTAINING PROTEIN"/>
    <property type="match status" value="1"/>
</dbReference>
<evidence type="ECO:0000259" key="2">
    <source>
        <dbReference type="Pfam" id="PF19200"/>
    </source>
</evidence>
<comment type="caution">
    <text evidence="3">The sequence shown here is derived from an EMBL/GenBank/DDBJ whole genome shotgun (WGS) entry which is preliminary data.</text>
</comment>
<sequence>MGNLKIYIEIIFLNVYNVFVNERGCSFMDGISVFLDQDMSREQEAYIRQAHQAGFTGIFSSLHIPEEDASQYKERLQRLGALAQALSMKLMVDISANALEKAGFSLQRVEELKQLGVTGLRMDDGISNQTIAELTHRIEIGLNASTITPDDLTELQELGADFSKLEAWHNYYPRPETGLDNKWAAAKNQWLKQSFRVVAFVAGDKERRGPLKRGLPTLEQHREVHPLFASWELKTQGYCDACYIGDPQIKMSTLQQWQQFSQEKKVVLRVQKVVEDYRSMILRTHRNRQDEARDVIRSADARFQDIDSIPPENTVARPIGAVTIDNQKYQRYMGEIQIIKRALPADEKVNVVAAICPEDLPLLNLVTAGVAFELIEQKKE</sequence>
<dbReference type="InterPro" id="IPR013785">
    <property type="entry name" value="Aldolase_TIM"/>
</dbReference>
<dbReference type="Proteomes" id="UP000013782">
    <property type="component" value="Unassembled WGS sequence"/>
</dbReference>
<feature type="domain" description="6-phospho-N-acetylmuramidase C-terminal" evidence="1">
    <location>
        <begin position="271"/>
        <end position="374"/>
    </location>
</feature>
<protein>
    <recommendedName>
        <fullName evidence="5">Outer surface protein</fullName>
    </recommendedName>
</protein>
<dbReference type="InterPro" id="IPR029000">
    <property type="entry name" value="Cyclophilin-like_dom_sf"/>
</dbReference>
<dbReference type="InterPro" id="IPR017853">
    <property type="entry name" value="GH"/>
</dbReference>
<gene>
    <name evidence="3" type="ORF">UAU_00160</name>
</gene>
<evidence type="ECO:0008006" key="5">
    <source>
        <dbReference type="Google" id="ProtNLM"/>
    </source>
</evidence>
<evidence type="ECO:0000313" key="3">
    <source>
        <dbReference type="EMBL" id="EOH97492.1"/>
    </source>
</evidence>
<dbReference type="Gene3D" id="3.20.20.70">
    <property type="entry name" value="Aldolase class I"/>
    <property type="match status" value="1"/>
</dbReference>
<keyword evidence="4" id="KW-1185">Reference proteome</keyword>
<evidence type="ECO:0000313" key="4">
    <source>
        <dbReference type="Proteomes" id="UP000013782"/>
    </source>
</evidence>
<accession>R2QLR1</accession>
<dbReference type="PATRIC" id="fig|1158607.3.peg.160"/>
<dbReference type="InterPro" id="IPR043894">
    <property type="entry name" value="MupG_C"/>
</dbReference>
<name>R2QLR1_9ENTE</name>
<feature type="domain" description="6-phospho-N-acetylmuramidase N-terminal" evidence="2">
    <location>
        <begin position="30"/>
        <end position="258"/>
    </location>
</feature>
<dbReference type="PANTHER" id="PTHR38435">
    <property type="match status" value="1"/>
</dbReference>
<dbReference type="SUPFAM" id="SSF50891">
    <property type="entry name" value="Cyclophilin-like"/>
    <property type="match status" value="1"/>
</dbReference>
<reference evidence="3 4" key="1">
    <citation type="submission" date="2013-02" db="EMBL/GenBank/DDBJ databases">
        <title>The Genome Sequence of Enterococcus pallens BAA-351.</title>
        <authorList>
            <consortium name="The Broad Institute Genome Sequencing Platform"/>
            <consortium name="The Broad Institute Genome Sequencing Center for Infectious Disease"/>
            <person name="Earl A.M."/>
            <person name="Gilmore M.S."/>
            <person name="Lebreton F."/>
            <person name="Walker B."/>
            <person name="Young S.K."/>
            <person name="Zeng Q."/>
            <person name="Gargeya S."/>
            <person name="Fitzgerald M."/>
            <person name="Haas B."/>
            <person name="Abouelleil A."/>
            <person name="Alvarado L."/>
            <person name="Arachchi H.M."/>
            <person name="Berlin A.M."/>
            <person name="Chapman S.B."/>
            <person name="Dewar J."/>
            <person name="Goldberg J."/>
            <person name="Griggs A."/>
            <person name="Gujja S."/>
            <person name="Hansen M."/>
            <person name="Howarth C."/>
            <person name="Imamovic A."/>
            <person name="Larimer J."/>
            <person name="McCowan C."/>
            <person name="Murphy C."/>
            <person name="Neiman D."/>
            <person name="Pearson M."/>
            <person name="Priest M."/>
            <person name="Roberts A."/>
            <person name="Saif S."/>
            <person name="Shea T."/>
            <person name="Sisk P."/>
            <person name="Sykes S."/>
            <person name="Wortman J."/>
            <person name="Nusbaum C."/>
            <person name="Birren B."/>
        </authorList>
    </citation>
    <scope>NUCLEOTIDE SEQUENCE [LARGE SCALE GENOMIC DNA]</scope>
    <source>
        <strain evidence="3 4">ATCC BAA-351</strain>
    </source>
</reference>
<dbReference type="Pfam" id="PF19200">
    <property type="entry name" value="MupG_N"/>
    <property type="match status" value="1"/>
</dbReference>
<dbReference type="STRING" id="160454.RV10_GL002170"/>
<dbReference type="Pfam" id="PF05913">
    <property type="entry name" value="MupG_C"/>
    <property type="match status" value="1"/>
</dbReference>
<dbReference type="Gene3D" id="2.40.100.10">
    <property type="entry name" value="Cyclophilin-like"/>
    <property type="match status" value="1"/>
</dbReference>
<dbReference type="eggNOG" id="COG3589">
    <property type="taxonomic scope" value="Bacteria"/>
</dbReference>